<organism evidence="1 2">
    <name type="scientific">Halobacillus litoralis</name>
    <dbReference type="NCBI Taxonomy" id="45668"/>
    <lineage>
        <taxon>Bacteria</taxon>
        <taxon>Bacillati</taxon>
        <taxon>Bacillota</taxon>
        <taxon>Bacilli</taxon>
        <taxon>Bacillales</taxon>
        <taxon>Bacillaceae</taxon>
        <taxon>Halobacillus</taxon>
    </lineage>
</organism>
<proteinExistence type="predicted"/>
<dbReference type="OrthoDB" id="2973636at2"/>
<reference evidence="1 2" key="1">
    <citation type="submission" date="2018-01" db="EMBL/GenBank/DDBJ databases">
        <title>The whole genome sequencing and assembly of Halobacillus litoralis ERB031 strain.</title>
        <authorList>
            <person name="Lee S.-J."/>
            <person name="Park M.-K."/>
            <person name="Kim J.-Y."/>
            <person name="Lee Y.-J."/>
            <person name="Yi H."/>
            <person name="Bahn Y.-S."/>
            <person name="Kim J.F."/>
            <person name="Lee D.-W."/>
        </authorList>
    </citation>
    <scope>NUCLEOTIDE SEQUENCE [LARGE SCALE GENOMIC DNA]</scope>
    <source>
        <strain evidence="1 2">ERB 031</strain>
    </source>
</reference>
<dbReference type="RefSeq" id="WP_128525225.1">
    <property type="nucleotide sequence ID" value="NZ_CANLVY010000001.1"/>
</dbReference>
<dbReference type="Proteomes" id="UP000287756">
    <property type="component" value="Chromosome"/>
</dbReference>
<protein>
    <submittedName>
        <fullName evidence="1">Uncharacterized protein</fullName>
    </submittedName>
</protein>
<gene>
    <name evidence="1" type="ORF">HLI_12460</name>
</gene>
<dbReference type="EMBL" id="CP026118">
    <property type="protein sequence ID" value="QAS52947.1"/>
    <property type="molecule type" value="Genomic_DNA"/>
</dbReference>
<name>A0A410ME22_9BACI</name>
<accession>A0A410ME22</accession>
<evidence type="ECO:0000313" key="2">
    <source>
        <dbReference type="Proteomes" id="UP000287756"/>
    </source>
</evidence>
<dbReference type="KEGG" id="hli:HLI_12460"/>
<evidence type="ECO:0000313" key="1">
    <source>
        <dbReference type="EMBL" id="QAS52947.1"/>
    </source>
</evidence>
<sequence length="103" mass="11938">MKKLLQRLLNAKLHEEPGSEIRIGNIIQLYGGKAYKVTTYEGDENQHPSPHKVCLEPYRSWHPVSLPEDDPYKSRVWASIQELNEELLQKSERILSIERGKGK</sequence>
<dbReference type="AlphaFoldDB" id="A0A410ME22"/>